<reference evidence="2 3" key="1">
    <citation type="submission" date="2019-10" db="EMBL/GenBank/DDBJ databases">
        <authorList>
            <person name="Palmer J.M."/>
        </authorList>
    </citation>
    <scope>NUCLEOTIDE SEQUENCE [LARGE SCALE GENOMIC DNA]</scope>
    <source>
        <strain evidence="2 3">TWF694</strain>
    </source>
</reference>
<accession>A0AAV9XP35</accession>
<dbReference type="EMBL" id="JAVHJO010000001">
    <property type="protein sequence ID" value="KAK6543312.1"/>
    <property type="molecule type" value="Genomic_DNA"/>
</dbReference>
<protein>
    <submittedName>
        <fullName evidence="2">Uncharacterized protein</fullName>
    </submittedName>
</protein>
<feature type="region of interest" description="Disordered" evidence="1">
    <location>
        <begin position="77"/>
        <end position="105"/>
    </location>
</feature>
<evidence type="ECO:0000256" key="1">
    <source>
        <dbReference type="SAM" id="MobiDB-lite"/>
    </source>
</evidence>
<evidence type="ECO:0000313" key="3">
    <source>
        <dbReference type="Proteomes" id="UP001365542"/>
    </source>
</evidence>
<feature type="compositionally biased region" description="Polar residues" evidence="1">
    <location>
        <begin position="376"/>
        <end position="388"/>
    </location>
</feature>
<evidence type="ECO:0000313" key="2">
    <source>
        <dbReference type="EMBL" id="KAK6543312.1"/>
    </source>
</evidence>
<feature type="region of interest" description="Disordered" evidence="1">
    <location>
        <begin position="319"/>
        <end position="399"/>
    </location>
</feature>
<comment type="caution">
    <text evidence="2">The sequence shown here is derived from an EMBL/GenBank/DDBJ whole genome shotgun (WGS) entry which is preliminary data.</text>
</comment>
<organism evidence="2 3">
    <name type="scientific">Orbilia ellipsospora</name>
    <dbReference type="NCBI Taxonomy" id="2528407"/>
    <lineage>
        <taxon>Eukaryota</taxon>
        <taxon>Fungi</taxon>
        <taxon>Dikarya</taxon>
        <taxon>Ascomycota</taxon>
        <taxon>Pezizomycotina</taxon>
        <taxon>Orbiliomycetes</taxon>
        <taxon>Orbiliales</taxon>
        <taxon>Orbiliaceae</taxon>
        <taxon>Orbilia</taxon>
    </lineage>
</organism>
<dbReference type="Proteomes" id="UP001365542">
    <property type="component" value="Unassembled WGS sequence"/>
</dbReference>
<gene>
    <name evidence="2" type="ORF">TWF694_000066</name>
</gene>
<proteinExistence type="predicted"/>
<name>A0AAV9XP35_9PEZI</name>
<sequence length="399" mass="45673">MFVWVFTAMSCGTIMIHKHTSRQEKREKIQLLELREKNRLKELGIKPPDTPPEDIAAAMKRQKKIWKRVKNWTTKPKVDNEDEHSEDGLPRNFRIPRTPIPWDNFREPPVQMGREAEELDTVQPMTQERRQTISSFARRPTIKTKHLLGVDPKNIHEKYRTLRPDHFDSLNHLGVADEQFTPWGKEGEEPHMSVLTRMLRVSEAMAEGRDFRYGEETADQRNTPRTVKVPFNDVNWGDRPARVYARPKFGETHPWDDFDEDLQSTTGIWDHRPSLYNYHTRKVPLLLKPLSTDLERVPALRGPAGLPLPIPEARDPIGSIGDEDEPISPRTVVSGVAERSGPGMRGNTVGEPQQGTTASTARENLELEVEPPIETLRSTSSTGTAQPSRENKPPHRGRK</sequence>
<feature type="compositionally biased region" description="Polar residues" evidence="1">
    <location>
        <begin position="350"/>
        <end position="362"/>
    </location>
</feature>
<dbReference type="AlphaFoldDB" id="A0AAV9XP35"/>
<keyword evidence="3" id="KW-1185">Reference proteome</keyword>